<dbReference type="CDD" id="cd00130">
    <property type="entry name" value="PAS"/>
    <property type="match status" value="2"/>
</dbReference>
<keyword evidence="10" id="KW-0472">Membrane</keyword>
<feature type="domain" description="PAC" evidence="13">
    <location>
        <begin position="552"/>
        <end position="605"/>
    </location>
</feature>
<dbReference type="Gene3D" id="3.30.450.20">
    <property type="entry name" value="PAS domain"/>
    <property type="match status" value="4"/>
</dbReference>
<dbReference type="SUPFAM" id="SSF55785">
    <property type="entry name" value="PYP-like sensor domain (PAS domain)"/>
    <property type="match status" value="3"/>
</dbReference>
<dbReference type="InterPro" id="IPR003660">
    <property type="entry name" value="HAMP_dom"/>
</dbReference>
<feature type="domain" description="PAC" evidence="13">
    <location>
        <begin position="686"/>
        <end position="738"/>
    </location>
</feature>
<dbReference type="InterPro" id="IPR052162">
    <property type="entry name" value="Sensor_kinase/Photoreceptor"/>
</dbReference>
<dbReference type="Pfam" id="PF00512">
    <property type="entry name" value="HisKA"/>
    <property type="match status" value="1"/>
</dbReference>
<accession>A0A2S8GTY2</accession>
<keyword evidence="5" id="KW-0597">Phosphoprotein</keyword>
<dbReference type="InterPro" id="IPR000014">
    <property type="entry name" value="PAS"/>
</dbReference>
<evidence type="ECO:0000259" key="12">
    <source>
        <dbReference type="PROSITE" id="PS50112"/>
    </source>
</evidence>
<dbReference type="InterPro" id="IPR013655">
    <property type="entry name" value="PAS_fold_3"/>
</dbReference>
<evidence type="ECO:0000256" key="4">
    <source>
        <dbReference type="ARBA" id="ARBA00022475"/>
    </source>
</evidence>
<dbReference type="OrthoDB" id="231918at2"/>
<dbReference type="InterPro" id="IPR003594">
    <property type="entry name" value="HATPase_dom"/>
</dbReference>
<feature type="domain" description="HAMP" evidence="14">
    <location>
        <begin position="283"/>
        <end position="335"/>
    </location>
</feature>
<dbReference type="CDD" id="cd06225">
    <property type="entry name" value="HAMP"/>
    <property type="match status" value="1"/>
</dbReference>
<keyword evidence="4" id="KW-1003">Cell membrane</keyword>
<evidence type="ECO:0000256" key="10">
    <source>
        <dbReference type="ARBA" id="ARBA00023136"/>
    </source>
</evidence>
<dbReference type="PRINTS" id="PR00344">
    <property type="entry name" value="BCTRLSENSOR"/>
</dbReference>
<feature type="domain" description="PAS" evidence="12">
    <location>
        <begin position="473"/>
        <end position="547"/>
    </location>
</feature>
<dbReference type="PROSITE" id="PS50109">
    <property type="entry name" value="HIS_KIN"/>
    <property type="match status" value="1"/>
</dbReference>
<dbReference type="Pfam" id="PF02518">
    <property type="entry name" value="HATPase_c"/>
    <property type="match status" value="1"/>
</dbReference>
<dbReference type="CDD" id="cd00082">
    <property type="entry name" value="HisKA"/>
    <property type="match status" value="1"/>
</dbReference>
<keyword evidence="6" id="KW-0808">Transferase</keyword>
<evidence type="ECO:0000259" key="13">
    <source>
        <dbReference type="PROSITE" id="PS50113"/>
    </source>
</evidence>
<dbReference type="InterPro" id="IPR035965">
    <property type="entry name" value="PAS-like_dom_sf"/>
</dbReference>
<dbReference type="RefSeq" id="WP_105333738.1">
    <property type="nucleotide sequence ID" value="NZ_PUHZ01000003.1"/>
</dbReference>
<dbReference type="Proteomes" id="UP000237819">
    <property type="component" value="Unassembled WGS sequence"/>
</dbReference>
<dbReference type="GO" id="GO:0000155">
    <property type="term" value="F:phosphorelay sensor kinase activity"/>
    <property type="evidence" value="ECO:0007669"/>
    <property type="project" value="InterPro"/>
</dbReference>
<evidence type="ECO:0000313" key="16">
    <source>
        <dbReference type="Proteomes" id="UP000237819"/>
    </source>
</evidence>
<dbReference type="InterPro" id="IPR000700">
    <property type="entry name" value="PAS-assoc_C"/>
</dbReference>
<dbReference type="SUPFAM" id="SSF158472">
    <property type="entry name" value="HAMP domain-like"/>
    <property type="match status" value="1"/>
</dbReference>
<dbReference type="SUPFAM" id="SSF47384">
    <property type="entry name" value="Homodimeric domain of signal transducing histidine kinase"/>
    <property type="match status" value="1"/>
</dbReference>
<evidence type="ECO:0000313" key="15">
    <source>
        <dbReference type="EMBL" id="PQO47866.1"/>
    </source>
</evidence>
<evidence type="ECO:0000256" key="8">
    <source>
        <dbReference type="ARBA" id="ARBA00022777"/>
    </source>
</evidence>
<dbReference type="SMART" id="SM00387">
    <property type="entry name" value="HATPase_c"/>
    <property type="match status" value="1"/>
</dbReference>
<dbReference type="Pfam" id="PF13426">
    <property type="entry name" value="PAS_9"/>
    <property type="match status" value="1"/>
</dbReference>
<feature type="domain" description="PAS" evidence="12">
    <location>
        <begin position="606"/>
        <end position="651"/>
    </location>
</feature>
<evidence type="ECO:0000259" key="11">
    <source>
        <dbReference type="PROSITE" id="PS50109"/>
    </source>
</evidence>
<dbReference type="SMART" id="SM00304">
    <property type="entry name" value="HAMP"/>
    <property type="match status" value="1"/>
</dbReference>
<dbReference type="SMART" id="SM00086">
    <property type="entry name" value="PAC"/>
    <property type="match status" value="3"/>
</dbReference>
<dbReference type="InterPro" id="IPR036890">
    <property type="entry name" value="HATPase_C_sf"/>
</dbReference>
<dbReference type="CDD" id="cd12914">
    <property type="entry name" value="PDC1_DGC_like"/>
    <property type="match status" value="1"/>
</dbReference>
<dbReference type="PROSITE" id="PS50113">
    <property type="entry name" value="PAC"/>
    <property type="match status" value="2"/>
</dbReference>
<protein>
    <recommendedName>
        <fullName evidence="3">histidine kinase</fullName>
        <ecNumber evidence="3">2.7.13.3</ecNumber>
    </recommendedName>
</protein>
<dbReference type="CDD" id="cd00075">
    <property type="entry name" value="HATPase"/>
    <property type="match status" value="1"/>
</dbReference>
<evidence type="ECO:0000256" key="6">
    <source>
        <dbReference type="ARBA" id="ARBA00022679"/>
    </source>
</evidence>
<comment type="caution">
    <text evidence="15">The sequence shown here is derived from an EMBL/GenBank/DDBJ whole genome shotgun (WGS) entry which is preliminary data.</text>
</comment>
<evidence type="ECO:0000256" key="1">
    <source>
        <dbReference type="ARBA" id="ARBA00000085"/>
    </source>
</evidence>
<gene>
    <name evidence="15" type="ORF">C5Y93_02155</name>
</gene>
<evidence type="ECO:0000256" key="7">
    <source>
        <dbReference type="ARBA" id="ARBA00022692"/>
    </source>
</evidence>
<dbReference type="AlphaFoldDB" id="A0A2S8GTY2"/>
<feature type="domain" description="Histidine kinase" evidence="11">
    <location>
        <begin position="756"/>
        <end position="970"/>
    </location>
</feature>
<evidence type="ECO:0000259" key="14">
    <source>
        <dbReference type="PROSITE" id="PS50885"/>
    </source>
</evidence>
<dbReference type="Pfam" id="PF02743">
    <property type="entry name" value="dCache_1"/>
    <property type="match status" value="1"/>
</dbReference>
<dbReference type="SMART" id="SM00388">
    <property type="entry name" value="HisKA"/>
    <property type="match status" value="1"/>
</dbReference>
<reference evidence="15 16" key="1">
    <citation type="submission" date="2018-02" db="EMBL/GenBank/DDBJ databases">
        <title>Comparative genomes isolates from brazilian mangrove.</title>
        <authorList>
            <person name="Araujo J.E."/>
            <person name="Taketani R.G."/>
            <person name="Silva M.C.P."/>
            <person name="Loureco M.V."/>
            <person name="Andreote F.D."/>
        </authorList>
    </citation>
    <scope>NUCLEOTIDE SEQUENCE [LARGE SCALE GENOMIC DNA]</scope>
    <source>
        <strain evidence="15 16">Nap-Phe MGV</strain>
    </source>
</reference>
<dbReference type="InterPro" id="IPR033479">
    <property type="entry name" value="dCache_1"/>
</dbReference>
<dbReference type="InterPro" id="IPR004358">
    <property type="entry name" value="Sig_transdc_His_kin-like_C"/>
</dbReference>
<dbReference type="SUPFAM" id="SSF55874">
    <property type="entry name" value="ATPase domain of HSP90 chaperone/DNA topoisomerase II/histidine kinase"/>
    <property type="match status" value="1"/>
</dbReference>
<proteinExistence type="predicted"/>
<dbReference type="Gene3D" id="3.30.565.10">
    <property type="entry name" value="Histidine kinase-like ATPase, C-terminal domain"/>
    <property type="match status" value="1"/>
</dbReference>
<evidence type="ECO:0000256" key="2">
    <source>
        <dbReference type="ARBA" id="ARBA00004651"/>
    </source>
</evidence>
<dbReference type="InterPro" id="IPR001610">
    <property type="entry name" value="PAC"/>
</dbReference>
<feature type="domain" description="PAS" evidence="12">
    <location>
        <begin position="347"/>
        <end position="393"/>
    </location>
</feature>
<dbReference type="Gene3D" id="6.10.340.10">
    <property type="match status" value="1"/>
</dbReference>
<keyword evidence="9" id="KW-1133">Transmembrane helix</keyword>
<evidence type="ECO:0000256" key="3">
    <source>
        <dbReference type="ARBA" id="ARBA00012438"/>
    </source>
</evidence>
<keyword evidence="8" id="KW-0418">Kinase</keyword>
<dbReference type="EC" id="2.7.13.3" evidence="3"/>
<keyword evidence="7" id="KW-0812">Transmembrane</keyword>
<dbReference type="PANTHER" id="PTHR43304:SF1">
    <property type="entry name" value="PAC DOMAIN-CONTAINING PROTEIN"/>
    <property type="match status" value="1"/>
</dbReference>
<dbReference type="Pfam" id="PF00672">
    <property type="entry name" value="HAMP"/>
    <property type="match status" value="1"/>
</dbReference>
<evidence type="ECO:0000256" key="5">
    <source>
        <dbReference type="ARBA" id="ARBA00022553"/>
    </source>
</evidence>
<comment type="catalytic activity">
    <reaction evidence="1">
        <text>ATP + protein L-histidine = ADP + protein N-phospho-L-histidine.</text>
        <dbReference type="EC" id="2.7.13.3"/>
    </reaction>
</comment>
<dbReference type="InterPro" id="IPR036097">
    <property type="entry name" value="HisK_dim/P_sf"/>
</dbReference>
<dbReference type="InterPro" id="IPR013656">
    <property type="entry name" value="PAS_4"/>
</dbReference>
<dbReference type="PROSITE" id="PS50885">
    <property type="entry name" value="HAMP"/>
    <property type="match status" value="1"/>
</dbReference>
<dbReference type="PROSITE" id="PS50112">
    <property type="entry name" value="PAS"/>
    <property type="match status" value="3"/>
</dbReference>
<dbReference type="GO" id="GO:0005886">
    <property type="term" value="C:plasma membrane"/>
    <property type="evidence" value="ECO:0007669"/>
    <property type="project" value="UniProtKB-SubCell"/>
</dbReference>
<dbReference type="EMBL" id="PUHZ01000003">
    <property type="protein sequence ID" value="PQO47866.1"/>
    <property type="molecule type" value="Genomic_DNA"/>
</dbReference>
<dbReference type="SMART" id="SM00091">
    <property type="entry name" value="PAS"/>
    <property type="match status" value="3"/>
</dbReference>
<comment type="subcellular location">
    <subcellularLocation>
        <location evidence="2">Cell membrane</location>
        <topology evidence="2">Multi-pass membrane protein</topology>
    </subcellularLocation>
</comment>
<dbReference type="CDD" id="cd18774">
    <property type="entry name" value="PDC2_HK_sensor"/>
    <property type="match status" value="1"/>
</dbReference>
<dbReference type="Gene3D" id="1.10.287.130">
    <property type="match status" value="1"/>
</dbReference>
<dbReference type="Pfam" id="PF08448">
    <property type="entry name" value="PAS_4"/>
    <property type="match status" value="1"/>
</dbReference>
<dbReference type="Pfam" id="PF08447">
    <property type="entry name" value="PAS_3"/>
    <property type="match status" value="1"/>
</dbReference>
<name>A0A2S8GTY2_9BACT</name>
<dbReference type="NCBIfam" id="TIGR00229">
    <property type="entry name" value="sensory_box"/>
    <property type="match status" value="3"/>
</dbReference>
<dbReference type="InterPro" id="IPR003661">
    <property type="entry name" value="HisK_dim/P_dom"/>
</dbReference>
<sequence>MNLLRKYFLLGAIPALIAVGLATILDSYITQRLLQEQIDLTLEANLDAKSNEVRYFMDENLSLLKALSAMPEVQNGELLDILRYLRNQENAVRPMVEGLYFDELDGTVHATDGATFNVADREYFREVLMGRTVITRILKSRASGRDILLMLEPVFTENGTLRGALGLTIRDSDLIQFIRSMETERGAFFALLDDQDHLIAATDKADFLRNQHLLSPETTQVSGEDGTRYLISMREVPDTKWKLIEAVPEDRITSVFNRFAWSKITAVACGLTVAVILALFFSERTIRPLQSIIQTIHRFAHGDQSVRIPAKQYGQFGSLADSFNNMADELDIAHQRQEAHLRTIEASETRFRLLFDGAADAVFVRDRNGKIFDVNHEACRVLGYTREELIGMSVSDIDLDWKQADAHLIWNQLAEQSRDFHPLVERVHRRKDGTTFPVEIRLTLFEREGESFILSAARDATLRKAAEQQTKAAKDFAEKVIHASPGILYIFDLESKSVTFVNDNAKQQLGFSREEIEKLGPHYYEEAFHPDDLPRVVQSQQDWYDEGVPLVRRDNFRLRHRDGEWHWFEFHRVVFQRNALGEPTQIMGFAINITDRIRAEEQLLWEKALLDQVMETSVASIMVVDAESRVQFLNTALEKSLRLTRQEVQNRPLTEFPWPLCSLAGEVLSADKRPFSIVRTLRKPIYDLRYKLQFANDEHVILSINGAPLFDAQGNFAGAVFALADITERMESEKVRETLIRHLEETNTELKQFTYTVSHDLKSPLITIKGFLGILAEDLANQDEDAVKEDLSIIGSAADGMKQLLDDLLELSRIGRSGKTRTVVVLKDVLGEAVTLLAGEIEARSADVQFDTGELAIYADSVQIRQVLQNLIDNAIKHNRDEHPQVRINASEDGEGFVVMEVADNGPGVAKEFQERVFQLFDKLDPDSGGSGVGLAIVKRIIEYHGGTVKLESEGLGLGCKFIMRLPKYPPDPNSTVAMQETSLP</sequence>
<organism evidence="15 16">
    <name type="scientific">Blastopirellula marina</name>
    <dbReference type="NCBI Taxonomy" id="124"/>
    <lineage>
        <taxon>Bacteria</taxon>
        <taxon>Pseudomonadati</taxon>
        <taxon>Planctomycetota</taxon>
        <taxon>Planctomycetia</taxon>
        <taxon>Pirellulales</taxon>
        <taxon>Pirellulaceae</taxon>
        <taxon>Blastopirellula</taxon>
    </lineage>
</organism>
<dbReference type="InterPro" id="IPR005467">
    <property type="entry name" value="His_kinase_dom"/>
</dbReference>
<evidence type="ECO:0000256" key="9">
    <source>
        <dbReference type="ARBA" id="ARBA00022989"/>
    </source>
</evidence>
<dbReference type="PANTHER" id="PTHR43304">
    <property type="entry name" value="PHYTOCHROME-LIKE PROTEIN CPH1"/>
    <property type="match status" value="1"/>
</dbReference>